<keyword evidence="6 7" id="KW-0342">GTP-binding</keyword>
<evidence type="ECO:0000256" key="6">
    <source>
        <dbReference type="ARBA" id="ARBA00023134"/>
    </source>
</evidence>
<keyword evidence="4 7" id="KW-0251">Elongation factor</keyword>
<evidence type="ECO:0000256" key="5">
    <source>
        <dbReference type="ARBA" id="ARBA00022917"/>
    </source>
</evidence>
<dbReference type="InterPro" id="IPR009022">
    <property type="entry name" value="EFG_III"/>
</dbReference>
<comment type="similarity">
    <text evidence="1 7">Belongs to the TRAFAC class translation factor GTPase superfamily. Classic translation factor GTPase family. EF-G/EF-2 subfamily.</text>
</comment>
<accession>A0A1E5LGI6</accession>
<keyword evidence="5 7" id="KW-0648">Protein biosynthesis</keyword>
<dbReference type="OrthoDB" id="9804431at2"/>
<dbReference type="PANTHER" id="PTHR43261:SF1">
    <property type="entry name" value="RIBOSOME-RELEASING FACTOR 2, MITOCHONDRIAL"/>
    <property type="match status" value="1"/>
</dbReference>
<dbReference type="FunFam" id="3.30.70.870:FF:000001">
    <property type="entry name" value="Elongation factor G"/>
    <property type="match status" value="1"/>
</dbReference>
<dbReference type="Gene3D" id="2.40.30.10">
    <property type="entry name" value="Translation factors"/>
    <property type="match status" value="1"/>
</dbReference>
<protein>
    <recommendedName>
        <fullName evidence="2 7">Elongation factor G</fullName>
        <shortName evidence="7">EF-G</shortName>
    </recommendedName>
</protein>
<dbReference type="SMART" id="SM00889">
    <property type="entry name" value="EFG_IV"/>
    <property type="match status" value="1"/>
</dbReference>
<evidence type="ECO:0000313" key="10">
    <source>
        <dbReference type="Proteomes" id="UP000095209"/>
    </source>
</evidence>
<dbReference type="HAMAP" id="MF_00054_B">
    <property type="entry name" value="EF_G_EF_2_B"/>
    <property type="match status" value="1"/>
</dbReference>
<dbReference type="Pfam" id="PF03764">
    <property type="entry name" value="EFG_IV"/>
    <property type="match status" value="1"/>
</dbReference>
<dbReference type="STRING" id="1305675.BFG57_12990"/>
<feature type="binding site" evidence="7">
    <location>
        <begin position="135"/>
        <end position="138"/>
    </location>
    <ligand>
        <name>GTP</name>
        <dbReference type="ChEBI" id="CHEBI:37565"/>
    </ligand>
</feature>
<dbReference type="PROSITE" id="PS51722">
    <property type="entry name" value="G_TR_2"/>
    <property type="match status" value="1"/>
</dbReference>
<dbReference type="SMART" id="SM00838">
    <property type="entry name" value="EFG_C"/>
    <property type="match status" value="1"/>
</dbReference>
<dbReference type="EMBL" id="MJEH01000015">
    <property type="protein sequence ID" value="OEH93185.1"/>
    <property type="molecule type" value="Genomic_DNA"/>
</dbReference>
<dbReference type="GO" id="GO:0003924">
    <property type="term" value="F:GTPase activity"/>
    <property type="evidence" value="ECO:0007669"/>
    <property type="project" value="InterPro"/>
</dbReference>
<reference evidence="9 10" key="1">
    <citation type="submission" date="2016-08" db="EMBL/GenBank/DDBJ databases">
        <title>Genome of Bacillus solimangrovi GH2-4.</title>
        <authorList>
            <person name="Lim S."/>
            <person name="Kim B.-C."/>
        </authorList>
    </citation>
    <scope>NUCLEOTIDE SEQUENCE [LARGE SCALE GENOMIC DNA]</scope>
    <source>
        <strain evidence="9 10">GH2-4</strain>
    </source>
</reference>
<dbReference type="Pfam" id="PF14492">
    <property type="entry name" value="EFG_III"/>
    <property type="match status" value="1"/>
</dbReference>
<gene>
    <name evidence="7" type="primary">fusA</name>
    <name evidence="9" type="ORF">BFG57_12990</name>
</gene>
<dbReference type="CDD" id="cd03713">
    <property type="entry name" value="EFG_mtEFG_C"/>
    <property type="match status" value="1"/>
</dbReference>
<dbReference type="GO" id="GO:0003746">
    <property type="term" value="F:translation elongation factor activity"/>
    <property type="evidence" value="ECO:0007669"/>
    <property type="project" value="UniProtKB-UniRule"/>
</dbReference>
<proteinExistence type="inferred from homology"/>
<dbReference type="InterPro" id="IPR035647">
    <property type="entry name" value="EFG_III/V"/>
</dbReference>
<dbReference type="InterPro" id="IPR027417">
    <property type="entry name" value="P-loop_NTPase"/>
</dbReference>
<dbReference type="InterPro" id="IPR005225">
    <property type="entry name" value="Small_GTP-bd"/>
</dbReference>
<name>A0A1E5LGI6_9BACI</name>
<dbReference type="FunFam" id="2.40.30.10:FF:000006">
    <property type="entry name" value="Elongation factor G"/>
    <property type="match status" value="1"/>
</dbReference>
<dbReference type="Gene3D" id="3.40.50.300">
    <property type="entry name" value="P-loop containing nucleotide triphosphate hydrolases"/>
    <property type="match status" value="1"/>
</dbReference>
<dbReference type="SUPFAM" id="SSF54980">
    <property type="entry name" value="EF-G C-terminal domain-like"/>
    <property type="match status" value="2"/>
</dbReference>
<dbReference type="GO" id="GO:0032790">
    <property type="term" value="P:ribosome disassembly"/>
    <property type="evidence" value="ECO:0007669"/>
    <property type="project" value="TreeGrafter"/>
</dbReference>
<dbReference type="FunFam" id="3.40.50.300:FF:000029">
    <property type="entry name" value="Elongation factor G"/>
    <property type="match status" value="1"/>
</dbReference>
<dbReference type="AlphaFoldDB" id="A0A1E5LGI6"/>
<comment type="function">
    <text evidence="7">Catalyzes the GTP-dependent ribosomal translocation step during translation elongation. During this step, the ribosome changes from the pre-translocational (PRE) to the post-translocational (POST) state as the newly formed A-site-bound peptidyl-tRNA and P-site-bound deacylated tRNA move to the P and E sites, respectively. Catalyzes the coordinated movement of the two tRNA molecules, the mRNA and conformational changes in the ribosome.</text>
</comment>
<dbReference type="Gene3D" id="3.30.70.870">
    <property type="entry name" value="Elongation Factor G (Translational Gtpase), domain 3"/>
    <property type="match status" value="1"/>
</dbReference>
<dbReference type="CDD" id="cd01886">
    <property type="entry name" value="EF-G"/>
    <property type="match status" value="1"/>
</dbReference>
<evidence type="ECO:0000259" key="8">
    <source>
        <dbReference type="PROSITE" id="PS51722"/>
    </source>
</evidence>
<dbReference type="NCBIfam" id="TIGR00484">
    <property type="entry name" value="EF-G"/>
    <property type="match status" value="1"/>
</dbReference>
<dbReference type="InterPro" id="IPR009000">
    <property type="entry name" value="Transl_B-barrel_sf"/>
</dbReference>
<dbReference type="InterPro" id="IPR047872">
    <property type="entry name" value="EFG_IV"/>
</dbReference>
<dbReference type="Gene3D" id="3.30.70.240">
    <property type="match status" value="1"/>
</dbReference>
<evidence type="ECO:0000256" key="4">
    <source>
        <dbReference type="ARBA" id="ARBA00022768"/>
    </source>
</evidence>
<keyword evidence="7" id="KW-0963">Cytoplasm</keyword>
<dbReference type="FunFam" id="3.30.70.240:FF:000001">
    <property type="entry name" value="Elongation factor G"/>
    <property type="match status" value="1"/>
</dbReference>
<feature type="binding site" evidence="7">
    <location>
        <begin position="81"/>
        <end position="85"/>
    </location>
    <ligand>
        <name>GTP</name>
        <dbReference type="ChEBI" id="CHEBI:37565"/>
    </ligand>
</feature>
<dbReference type="NCBIfam" id="NF009379">
    <property type="entry name" value="PRK12740.1-3"/>
    <property type="match status" value="1"/>
</dbReference>
<dbReference type="InterPro" id="IPR000640">
    <property type="entry name" value="EFG_V-like"/>
</dbReference>
<dbReference type="InterPro" id="IPR000795">
    <property type="entry name" value="T_Tr_GTP-bd_dom"/>
</dbReference>
<feature type="domain" description="Tr-type G" evidence="8">
    <location>
        <begin position="8"/>
        <end position="282"/>
    </location>
</feature>
<sequence length="692" mass="76664">MPREFSLEKTRNIGIMAHIDAGKTTATERILFYTGRIHKIGETHEGASQMDWMEQEQERGITITSAATTAQWKDHRINIIDTPGHVDFTVEVERSLRVLDGAVAVLDAQSGVEPQTETVWRQATTYGVPRIVFVNKMDKMGADFLYSVGTMKDRLGANAHPVQLPIGAEDDFNGIIDLVEMKAYFYEDDLGTVANASEIPDEYKEQAEEYRNSLIEGVAELDEELMMRYLEGEEFTTDELKAAIRKATLTVEFYPVLCGSAFKNKGVQLLIDSVLDYLPAPTDVADIEGIIPDTDEKITRKSSDEEPFSALAFKVMTDPYVGKLTFFRVYSGTIDAGSYVKNSTKGKRERMGRILQMHANSREEISTVYAGDIAAGVGLKDTSTGDTLCDEKSLVILESMEFPEPVISVAIEPKSKADQDKMSVALAKLAEEDPTFKTETNVETGQTIISGMGELHLDIIVDRMRREFKVEANVGAPQVAYRETFRSSAEVEGKFVRQSGGRGQFGHVWIRFEPNEEGAGFEFKNEITGGVVPREYIPSVQAGLEDAMSNGPLAGYPLIDVKAALFDGSYHDVDSNEMAFKVAASLALKNAKSKCNPVILEPMMKVEVVIPEEYMGDIMGDITSRRGRVEGMEARGNAQVVRGFVPLAEMFGYATALRSNTQGRGTYTMHFDHYEELPKSLMDDVIEKNSGK</sequence>
<dbReference type="InterPro" id="IPR004161">
    <property type="entry name" value="EFTu-like_2"/>
</dbReference>
<feature type="binding site" evidence="7">
    <location>
        <begin position="17"/>
        <end position="24"/>
    </location>
    <ligand>
        <name>GTP</name>
        <dbReference type="ChEBI" id="CHEBI:37565"/>
    </ligand>
</feature>
<keyword evidence="3 7" id="KW-0547">Nucleotide-binding</keyword>
<dbReference type="PRINTS" id="PR00315">
    <property type="entry name" value="ELONGATNFCT"/>
</dbReference>
<evidence type="ECO:0000256" key="1">
    <source>
        <dbReference type="ARBA" id="ARBA00005870"/>
    </source>
</evidence>
<comment type="subcellular location">
    <subcellularLocation>
        <location evidence="7">Cytoplasm</location>
    </subcellularLocation>
</comment>
<dbReference type="CDD" id="cd04088">
    <property type="entry name" value="EFG_mtEFG_II"/>
    <property type="match status" value="1"/>
</dbReference>
<dbReference type="InterPro" id="IPR020568">
    <property type="entry name" value="Ribosomal_Su5_D2-typ_SF"/>
</dbReference>
<dbReference type="NCBIfam" id="TIGR00231">
    <property type="entry name" value="small_GTP"/>
    <property type="match status" value="1"/>
</dbReference>
<keyword evidence="10" id="KW-1185">Reference proteome</keyword>
<dbReference type="PANTHER" id="PTHR43261">
    <property type="entry name" value="TRANSLATION ELONGATION FACTOR G-RELATED"/>
    <property type="match status" value="1"/>
</dbReference>
<dbReference type="FunFam" id="3.30.230.10:FF:000003">
    <property type="entry name" value="Elongation factor G"/>
    <property type="match status" value="1"/>
</dbReference>
<dbReference type="PROSITE" id="PS00301">
    <property type="entry name" value="G_TR_1"/>
    <property type="match status" value="1"/>
</dbReference>
<dbReference type="NCBIfam" id="NF009381">
    <property type="entry name" value="PRK12740.1-5"/>
    <property type="match status" value="1"/>
</dbReference>
<dbReference type="Pfam" id="PF00009">
    <property type="entry name" value="GTP_EFTU"/>
    <property type="match status" value="1"/>
</dbReference>
<dbReference type="CDD" id="cd01434">
    <property type="entry name" value="EFG_mtEFG1_IV"/>
    <property type="match status" value="1"/>
</dbReference>
<dbReference type="Pfam" id="PF00679">
    <property type="entry name" value="EFG_C"/>
    <property type="match status" value="1"/>
</dbReference>
<dbReference type="RefSeq" id="WP_069716779.1">
    <property type="nucleotide sequence ID" value="NZ_MJEH01000015.1"/>
</dbReference>
<evidence type="ECO:0000256" key="7">
    <source>
        <dbReference type="HAMAP-Rule" id="MF_00054"/>
    </source>
</evidence>
<evidence type="ECO:0000256" key="2">
    <source>
        <dbReference type="ARBA" id="ARBA00017872"/>
    </source>
</evidence>
<dbReference type="SUPFAM" id="SSF50447">
    <property type="entry name" value="Translation proteins"/>
    <property type="match status" value="1"/>
</dbReference>
<dbReference type="InterPro" id="IPR035649">
    <property type="entry name" value="EFG_V"/>
</dbReference>
<dbReference type="GO" id="GO:0005737">
    <property type="term" value="C:cytoplasm"/>
    <property type="evidence" value="ECO:0007669"/>
    <property type="project" value="UniProtKB-SubCell"/>
</dbReference>
<dbReference type="Gene3D" id="3.30.230.10">
    <property type="match status" value="1"/>
</dbReference>
<organism evidence="9 10">
    <name type="scientific">Bacillus solimangrovi</name>
    <dbReference type="NCBI Taxonomy" id="1305675"/>
    <lineage>
        <taxon>Bacteria</taxon>
        <taxon>Bacillati</taxon>
        <taxon>Bacillota</taxon>
        <taxon>Bacilli</taxon>
        <taxon>Bacillales</taxon>
        <taxon>Bacillaceae</taxon>
        <taxon>Bacillus</taxon>
    </lineage>
</organism>
<dbReference type="SUPFAM" id="SSF54211">
    <property type="entry name" value="Ribosomal protein S5 domain 2-like"/>
    <property type="match status" value="1"/>
</dbReference>
<dbReference type="InterPro" id="IPR041095">
    <property type="entry name" value="EFG_II"/>
</dbReference>
<dbReference type="Pfam" id="PF03144">
    <property type="entry name" value="GTP_EFTU_D2"/>
    <property type="match status" value="1"/>
</dbReference>
<comment type="caution">
    <text evidence="9">The sequence shown here is derived from an EMBL/GenBank/DDBJ whole genome shotgun (WGS) entry which is preliminary data.</text>
</comment>
<dbReference type="InterPro" id="IPR005517">
    <property type="entry name" value="Transl_elong_EFG/EF2_IV"/>
</dbReference>
<dbReference type="InterPro" id="IPR031157">
    <property type="entry name" value="G_TR_CS"/>
</dbReference>
<dbReference type="InterPro" id="IPR014721">
    <property type="entry name" value="Ribsml_uS5_D2-typ_fold_subgr"/>
</dbReference>
<evidence type="ECO:0000313" key="9">
    <source>
        <dbReference type="EMBL" id="OEH93185.1"/>
    </source>
</evidence>
<evidence type="ECO:0000256" key="3">
    <source>
        <dbReference type="ARBA" id="ARBA00022741"/>
    </source>
</evidence>
<dbReference type="Proteomes" id="UP000095209">
    <property type="component" value="Unassembled WGS sequence"/>
</dbReference>
<dbReference type="CDD" id="cd16262">
    <property type="entry name" value="EFG_III"/>
    <property type="match status" value="1"/>
</dbReference>
<dbReference type="InterPro" id="IPR004540">
    <property type="entry name" value="Transl_elong_EFG/EF2"/>
</dbReference>
<dbReference type="GO" id="GO:0005525">
    <property type="term" value="F:GTP binding"/>
    <property type="evidence" value="ECO:0007669"/>
    <property type="project" value="UniProtKB-UniRule"/>
</dbReference>
<dbReference type="SUPFAM" id="SSF52540">
    <property type="entry name" value="P-loop containing nucleoside triphosphate hydrolases"/>
    <property type="match status" value="1"/>
</dbReference>